<keyword evidence="1" id="KW-0472">Membrane</keyword>
<sequence>MPQQKQPSIYDLRGKFQFTTEKLWFRLVIYVVTAIFWLGVVYALREWSIPALALKGISGASIGNILKLKGQSQK</sequence>
<evidence type="ECO:0000313" key="3">
    <source>
        <dbReference type="Proteomes" id="UP000192276"/>
    </source>
</evidence>
<gene>
    <name evidence="2" type="ORF">A4R26_28880</name>
</gene>
<name>A0A1V9F0Q2_9BACT</name>
<dbReference type="EMBL" id="LWBP01000215">
    <property type="protein sequence ID" value="OQP51920.1"/>
    <property type="molecule type" value="Genomic_DNA"/>
</dbReference>
<proteinExistence type="predicted"/>
<reference evidence="3" key="1">
    <citation type="submission" date="2016-04" db="EMBL/GenBank/DDBJ databases">
        <authorList>
            <person name="Chen L."/>
            <person name="Zhuang W."/>
            <person name="Wang G."/>
        </authorList>
    </citation>
    <scope>NUCLEOTIDE SEQUENCE [LARGE SCALE GENOMIC DNA]</scope>
    <source>
        <strain evidence="3">208</strain>
    </source>
</reference>
<keyword evidence="1" id="KW-0812">Transmembrane</keyword>
<evidence type="ECO:0000256" key="1">
    <source>
        <dbReference type="SAM" id="Phobius"/>
    </source>
</evidence>
<feature type="transmembrane region" description="Helical" evidence="1">
    <location>
        <begin position="23"/>
        <end position="43"/>
    </location>
</feature>
<accession>A0A1V9F0Q2</accession>
<comment type="caution">
    <text evidence="2">The sequence shown here is derived from an EMBL/GenBank/DDBJ whole genome shotgun (WGS) entry which is preliminary data.</text>
</comment>
<dbReference type="RefSeq" id="WP_081169796.1">
    <property type="nucleotide sequence ID" value="NZ_LWBP01000215.1"/>
</dbReference>
<protein>
    <submittedName>
        <fullName evidence="2">Uncharacterized protein</fullName>
    </submittedName>
</protein>
<dbReference type="AlphaFoldDB" id="A0A1V9F0Q2"/>
<keyword evidence="1" id="KW-1133">Transmembrane helix</keyword>
<evidence type="ECO:0000313" key="2">
    <source>
        <dbReference type="EMBL" id="OQP51920.1"/>
    </source>
</evidence>
<dbReference type="Proteomes" id="UP000192276">
    <property type="component" value="Unassembled WGS sequence"/>
</dbReference>
<keyword evidence="3" id="KW-1185">Reference proteome</keyword>
<organism evidence="2 3">
    <name type="scientific">Niastella populi</name>
    <dbReference type="NCBI Taxonomy" id="550983"/>
    <lineage>
        <taxon>Bacteria</taxon>
        <taxon>Pseudomonadati</taxon>
        <taxon>Bacteroidota</taxon>
        <taxon>Chitinophagia</taxon>
        <taxon>Chitinophagales</taxon>
        <taxon>Chitinophagaceae</taxon>
        <taxon>Niastella</taxon>
    </lineage>
</organism>